<proteinExistence type="predicted"/>
<comment type="caution">
    <text evidence="2">The sequence shown here is derived from an EMBL/GenBank/DDBJ whole genome shotgun (WGS) entry which is preliminary data.</text>
</comment>
<evidence type="ECO:0000313" key="3">
    <source>
        <dbReference type="Proteomes" id="UP000294843"/>
    </source>
</evidence>
<keyword evidence="3" id="KW-1185">Reference proteome</keyword>
<gene>
    <name evidence="2" type="ORF">ERX55_00980</name>
</gene>
<dbReference type="AlphaFoldDB" id="A0A4R6C2E1"/>
<dbReference type="GO" id="GO:0008081">
    <property type="term" value="F:phosphoric diester hydrolase activity"/>
    <property type="evidence" value="ECO:0007669"/>
    <property type="project" value="InterPro"/>
</dbReference>
<dbReference type="InterPro" id="IPR017946">
    <property type="entry name" value="PLC-like_Pdiesterase_TIM-brl"/>
</dbReference>
<dbReference type="EMBL" id="SCWF01000001">
    <property type="protein sequence ID" value="TDM15507.1"/>
    <property type="molecule type" value="Genomic_DNA"/>
</dbReference>
<dbReference type="InterPro" id="IPR030395">
    <property type="entry name" value="GP_PDE_dom"/>
</dbReference>
<reference evidence="2 3" key="1">
    <citation type="submission" date="2019-01" db="EMBL/GenBank/DDBJ databases">
        <title>Draft genome sequences of the type strains of six Macrococcus species.</title>
        <authorList>
            <person name="Mazhar S."/>
            <person name="Altermann E."/>
            <person name="Hill C."/>
            <person name="Mcauliffe O."/>
        </authorList>
    </citation>
    <scope>NUCLEOTIDE SEQUENCE [LARGE SCALE GENOMIC DNA]</scope>
    <source>
        <strain evidence="2 3">ATCC 51825</strain>
    </source>
</reference>
<evidence type="ECO:0000259" key="1">
    <source>
        <dbReference type="PROSITE" id="PS51704"/>
    </source>
</evidence>
<sequence>MKIIAHRGYRAKYTENTMTAFKKAVQYGADGIELDVHLSRDGEIVVFHDEQFKRMAGHPGFIHEMDYEAIRKIKLFSKTVRKESVPRLIEVLELLRDTSLSLNIEIKAVTDGMLEQKLAQLLMNYDTSQTVISSFHPESILKMKQLAPDIETALLYTKYIDQPWLLKERYLFDAIHTDTNYTSREYAALIQSHGVPVRIYTVNKERDLQYWLESEVAAIITDEVETAVKLKKEK</sequence>
<dbReference type="Pfam" id="PF03009">
    <property type="entry name" value="GDPD"/>
    <property type="match status" value="1"/>
</dbReference>
<protein>
    <submittedName>
        <fullName evidence="2">Glycerophosphodiester phosphodiesterase</fullName>
    </submittedName>
</protein>
<name>A0A4R6C2E1_9STAP</name>
<dbReference type="Proteomes" id="UP000294843">
    <property type="component" value="Unassembled WGS sequence"/>
</dbReference>
<dbReference type="GO" id="GO:0006629">
    <property type="term" value="P:lipid metabolic process"/>
    <property type="evidence" value="ECO:0007669"/>
    <property type="project" value="InterPro"/>
</dbReference>
<dbReference type="PANTHER" id="PTHR46211">
    <property type="entry name" value="GLYCEROPHOSPHORYL DIESTER PHOSPHODIESTERASE"/>
    <property type="match status" value="1"/>
</dbReference>
<dbReference type="RefSeq" id="WP_133450714.1">
    <property type="nucleotide sequence ID" value="NZ_SCWF01000001.1"/>
</dbReference>
<dbReference type="PROSITE" id="PS51704">
    <property type="entry name" value="GP_PDE"/>
    <property type="match status" value="1"/>
</dbReference>
<feature type="domain" description="GP-PDE" evidence="1">
    <location>
        <begin position="1"/>
        <end position="231"/>
    </location>
</feature>
<evidence type="ECO:0000313" key="2">
    <source>
        <dbReference type="EMBL" id="TDM15507.1"/>
    </source>
</evidence>
<organism evidence="2 3">
    <name type="scientific">Macrococcus bovicus</name>
    <dbReference type="NCBI Taxonomy" id="69968"/>
    <lineage>
        <taxon>Bacteria</taxon>
        <taxon>Bacillati</taxon>
        <taxon>Bacillota</taxon>
        <taxon>Bacilli</taxon>
        <taxon>Bacillales</taxon>
        <taxon>Staphylococcaceae</taxon>
        <taxon>Macrococcus</taxon>
    </lineage>
</organism>
<accession>A0A4R6C2E1</accession>
<dbReference type="PANTHER" id="PTHR46211:SF1">
    <property type="entry name" value="GLYCEROPHOSPHODIESTER PHOSPHODIESTERASE, CYTOPLASMIC"/>
    <property type="match status" value="1"/>
</dbReference>
<dbReference type="Gene3D" id="3.20.20.190">
    <property type="entry name" value="Phosphatidylinositol (PI) phosphodiesterase"/>
    <property type="match status" value="1"/>
</dbReference>
<dbReference type="SUPFAM" id="SSF51695">
    <property type="entry name" value="PLC-like phosphodiesterases"/>
    <property type="match status" value="1"/>
</dbReference>
<dbReference type="OrthoDB" id="384721at2"/>